<comment type="caution">
    <text evidence="2">The sequence shown here is derived from an EMBL/GenBank/DDBJ whole genome shotgun (WGS) entry which is preliminary data.</text>
</comment>
<protein>
    <submittedName>
        <fullName evidence="2">Glycosyltransferase family 2 protein</fullName>
    </submittedName>
</protein>
<dbReference type="CDD" id="cd00761">
    <property type="entry name" value="Glyco_tranf_GTA_type"/>
    <property type="match status" value="1"/>
</dbReference>
<dbReference type="SUPFAM" id="SSF53448">
    <property type="entry name" value="Nucleotide-diphospho-sugar transferases"/>
    <property type="match status" value="1"/>
</dbReference>
<name>A0ABX1RYY6_9FLAO</name>
<dbReference type="InterPro" id="IPR029044">
    <property type="entry name" value="Nucleotide-diphossugar_trans"/>
</dbReference>
<accession>A0ABX1RYY6</accession>
<proteinExistence type="predicted"/>
<reference evidence="2 3" key="1">
    <citation type="submission" date="2020-04" db="EMBL/GenBank/DDBJ databases">
        <title>A Flavivirga sp. nov.</title>
        <authorList>
            <person name="Sun X."/>
        </authorList>
    </citation>
    <scope>NUCLEOTIDE SEQUENCE [LARGE SCALE GENOMIC DNA]</scope>
    <source>
        <strain evidence="2 3">Y03</strain>
    </source>
</reference>
<sequence>MLSILIPVYNYNITNLVYNIHEQATRTKIEFEIICFEDGSNKYVIENKSSIETLMHTSIIVSSLNKGSIKSRQILSNQASYNWLLFLDSDVIPKHNSFIEKYINLISPDTDALYGGVAYKDEQPETEYLLRWKYGKSCEEINASKRNRKPYQVVVSGNFLIKKTIFNLINLKIKKNSYGLDNYFGILLNEKKARVKHINNEVYHLGIDKSDIYIKKIENAIETLLWLLNERRIFQHNNKLLSIFIYLKRLKLNHFMSLFFRVFNTSIKKNLLGKQPNIFFLQLYKISYMCYKDLQ</sequence>
<dbReference type="InterPro" id="IPR001173">
    <property type="entry name" value="Glyco_trans_2-like"/>
</dbReference>
<dbReference type="RefSeq" id="WP_169673062.1">
    <property type="nucleotide sequence ID" value="NZ_JABBHF010000005.1"/>
</dbReference>
<evidence type="ECO:0000259" key="1">
    <source>
        <dbReference type="Pfam" id="PF00535"/>
    </source>
</evidence>
<organism evidence="2 3">
    <name type="scientific">Flavivirga algicola</name>
    <dbReference type="NCBI Taxonomy" id="2729136"/>
    <lineage>
        <taxon>Bacteria</taxon>
        <taxon>Pseudomonadati</taxon>
        <taxon>Bacteroidota</taxon>
        <taxon>Flavobacteriia</taxon>
        <taxon>Flavobacteriales</taxon>
        <taxon>Flavobacteriaceae</taxon>
        <taxon>Flavivirga</taxon>
    </lineage>
</organism>
<dbReference type="EMBL" id="JABBHF010000005">
    <property type="protein sequence ID" value="NMH88018.1"/>
    <property type="molecule type" value="Genomic_DNA"/>
</dbReference>
<dbReference type="Pfam" id="PF00535">
    <property type="entry name" value="Glycos_transf_2"/>
    <property type="match status" value="1"/>
</dbReference>
<dbReference type="Gene3D" id="3.90.550.10">
    <property type="entry name" value="Spore Coat Polysaccharide Biosynthesis Protein SpsA, Chain A"/>
    <property type="match status" value="1"/>
</dbReference>
<keyword evidence="3" id="KW-1185">Reference proteome</keyword>
<dbReference type="Proteomes" id="UP000746690">
    <property type="component" value="Unassembled WGS sequence"/>
</dbReference>
<feature type="domain" description="Glycosyltransferase 2-like" evidence="1">
    <location>
        <begin position="3"/>
        <end position="166"/>
    </location>
</feature>
<gene>
    <name evidence="2" type="ORF">HHX25_10905</name>
</gene>
<evidence type="ECO:0000313" key="2">
    <source>
        <dbReference type="EMBL" id="NMH88018.1"/>
    </source>
</evidence>
<evidence type="ECO:0000313" key="3">
    <source>
        <dbReference type="Proteomes" id="UP000746690"/>
    </source>
</evidence>